<dbReference type="RefSeq" id="WP_003031261.1">
    <property type="nucleotide sequence ID" value="NZ_AP018548.1"/>
</dbReference>
<dbReference type="GeneID" id="93964532"/>
<reference evidence="1 6" key="2">
    <citation type="submission" date="2022-10" db="EMBL/GenBank/DDBJ databases">
        <title>Comparative genomic study of S. anginosus.</title>
        <authorList>
            <person name="Prasad A."/>
            <person name="Ene A."/>
            <person name="Jablonska S."/>
            <person name="Du J."/>
            <person name="Wolfe A.J."/>
            <person name="Putonti C."/>
        </authorList>
    </citation>
    <scope>NUCLEOTIDE SEQUENCE [LARGE SCALE GENOMIC DNA]</scope>
    <source>
        <strain evidence="1 6">UMB1339</strain>
    </source>
</reference>
<dbReference type="EMBL" id="JAPAIP010000002">
    <property type="protein sequence ID" value="MCW1075930.1"/>
    <property type="molecule type" value="Genomic_DNA"/>
</dbReference>
<reference evidence="2 4" key="1">
    <citation type="submission" date="2018-12" db="EMBL/GenBank/DDBJ databases">
        <authorList>
            <consortium name="Pathogen Informatics"/>
        </authorList>
    </citation>
    <scope>NUCLEOTIDE SEQUENCE [LARGE SCALE GENOMIC DNA]</scope>
    <source>
        <strain evidence="2 4">NCTC10713</strain>
        <strain evidence="3 5">NCTC11062</strain>
    </source>
</reference>
<evidence type="ECO:0000313" key="6">
    <source>
        <dbReference type="Proteomes" id="UP001208682"/>
    </source>
</evidence>
<evidence type="ECO:0000313" key="2">
    <source>
        <dbReference type="EMBL" id="VED98638.1"/>
    </source>
</evidence>
<dbReference type="EMBL" id="LR134283">
    <property type="protein sequence ID" value="VED98638.1"/>
    <property type="molecule type" value="Genomic_DNA"/>
</dbReference>
<dbReference type="Proteomes" id="UP000403538">
    <property type="component" value="Unassembled WGS sequence"/>
</dbReference>
<accession>A0A3S4LXT0</accession>
<proteinExistence type="predicted"/>
<evidence type="ECO:0000313" key="1">
    <source>
        <dbReference type="EMBL" id="MCW1075930.1"/>
    </source>
</evidence>
<evidence type="ECO:0000313" key="3">
    <source>
        <dbReference type="EMBL" id="VTS47693.1"/>
    </source>
</evidence>
<sequence>MVIGLSREEKEFLKEYVAVSYHRFRELEYYALLLQKMQNLSESS</sequence>
<gene>
    <name evidence="2" type="ORF">NCTC10713_01643</name>
    <name evidence="3" type="ORF">NCTC11062_01843</name>
    <name evidence="1" type="ORF">OJ589_01875</name>
</gene>
<evidence type="ECO:0000313" key="5">
    <source>
        <dbReference type="Proteomes" id="UP000403538"/>
    </source>
</evidence>
<dbReference type="AlphaFoldDB" id="A0A3S4LXT0"/>
<dbReference type="Proteomes" id="UP001208682">
    <property type="component" value="Unassembled WGS sequence"/>
</dbReference>
<dbReference type="EMBL" id="CABEID010000001">
    <property type="protein sequence ID" value="VTS47693.1"/>
    <property type="molecule type" value="Genomic_DNA"/>
</dbReference>
<name>A0A3S4LXT0_STRAP</name>
<dbReference type="Proteomes" id="UP000278419">
    <property type="component" value="Chromosome"/>
</dbReference>
<organism evidence="2 4">
    <name type="scientific">Streptococcus anginosus</name>
    <dbReference type="NCBI Taxonomy" id="1328"/>
    <lineage>
        <taxon>Bacteria</taxon>
        <taxon>Bacillati</taxon>
        <taxon>Bacillota</taxon>
        <taxon>Bacilli</taxon>
        <taxon>Lactobacillales</taxon>
        <taxon>Streptococcaceae</taxon>
        <taxon>Streptococcus</taxon>
        <taxon>Streptococcus anginosus group</taxon>
    </lineage>
</organism>
<protein>
    <submittedName>
        <fullName evidence="2">Uncharacterized protein</fullName>
    </submittedName>
</protein>
<evidence type="ECO:0000313" key="4">
    <source>
        <dbReference type="Proteomes" id="UP000278419"/>
    </source>
</evidence>